<keyword evidence="2" id="KW-1185">Reference proteome</keyword>
<accession>A0A9P1IWD6</accession>
<reference evidence="1" key="1">
    <citation type="submission" date="2022-11" db="EMBL/GenBank/DDBJ databases">
        <authorList>
            <person name="Kikuchi T."/>
        </authorList>
    </citation>
    <scope>NUCLEOTIDE SEQUENCE</scope>
    <source>
        <strain evidence="1">PS1010</strain>
    </source>
</reference>
<dbReference type="AlphaFoldDB" id="A0A9P1IWD6"/>
<gene>
    <name evidence="1" type="ORF">CAMP_LOCUS16137</name>
</gene>
<dbReference type="Proteomes" id="UP001152747">
    <property type="component" value="Unassembled WGS sequence"/>
</dbReference>
<proteinExistence type="predicted"/>
<comment type="caution">
    <text evidence="1">The sequence shown here is derived from an EMBL/GenBank/DDBJ whole genome shotgun (WGS) entry which is preliminary data.</text>
</comment>
<name>A0A9P1IWD6_9PELO</name>
<protein>
    <submittedName>
        <fullName evidence="1">Uncharacterized protein</fullName>
    </submittedName>
</protein>
<evidence type="ECO:0000313" key="1">
    <source>
        <dbReference type="EMBL" id="CAI5453500.1"/>
    </source>
</evidence>
<organism evidence="1 2">
    <name type="scientific">Caenorhabditis angaria</name>
    <dbReference type="NCBI Taxonomy" id="860376"/>
    <lineage>
        <taxon>Eukaryota</taxon>
        <taxon>Metazoa</taxon>
        <taxon>Ecdysozoa</taxon>
        <taxon>Nematoda</taxon>
        <taxon>Chromadorea</taxon>
        <taxon>Rhabditida</taxon>
        <taxon>Rhabditina</taxon>
        <taxon>Rhabditomorpha</taxon>
        <taxon>Rhabditoidea</taxon>
        <taxon>Rhabditidae</taxon>
        <taxon>Peloderinae</taxon>
        <taxon>Caenorhabditis</taxon>
    </lineage>
</organism>
<dbReference type="EMBL" id="CANHGI010000005">
    <property type="protein sequence ID" value="CAI5453500.1"/>
    <property type="molecule type" value="Genomic_DNA"/>
</dbReference>
<sequence length="78" mass="9117">MLKLWIVRRSCEICRLLWILVTSGLNGYFKLASSGNGKSMDKPKLIVPIQEKTGVPRFEKKRRNIFNFVDQHIVKQIE</sequence>
<evidence type="ECO:0000313" key="2">
    <source>
        <dbReference type="Proteomes" id="UP001152747"/>
    </source>
</evidence>